<dbReference type="EMBL" id="CM047736">
    <property type="protein sequence ID" value="KAJ0051508.1"/>
    <property type="molecule type" value="Genomic_DNA"/>
</dbReference>
<protein>
    <submittedName>
        <fullName evidence="1">Uncharacterized protein</fullName>
    </submittedName>
</protein>
<sequence>MESNRKRRGFIKGKLMPLYRVGRSSSNVQYSSKVMKPSQPSAATASHQDYVVAQPQPQPKVSFIVQADNNREVNHFDNLFGDEMVDDKAASYISSVQERFKLERSNSAKTVSV</sequence>
<comment type="caution">
    <text evidence="1">The sequence shown here is derived from an EMBL/GenBank/DDBJ whole genome shotgun (WGS) entry which is preliminary data.</text>
</comment>
<accession>A0ACC0ZH97</accession>
<name>A0ACC0ZH97_9ROSI</name>
<reference evidence="2" key="1">
    <citation type="journal article" date="2023" name="G3 (Bethesda)">
        <title>Genome assembly and association tests identify interacting loci associated with vigor, precocity, and sex in interspecific pistachio rootstocks.</title>
        <authorList>
            <person name="Palmer W."/>
            <person name="Jacygrad E."/>
            <person name="Sagayaradj S."/>
            <person name="Cavanaugh K."/>
            <person name="Han R."/>
            <person name="Bertier L."/>
            <person name="Beede B."/>
            <person name="Kafkas S."/>
            <person name="Golino D."/>
            <person name="Preece J."/>
            <person name="Michelmore R."/>
        </authorList>
    </citation>
    <scope>NUCLEOTIDE SEQUENCE [LARGE SCALE GENOMIC DNA]</scope>
</reference>
<organism evidence="1 2">
    <name type="scientific">Pistacia integerrima</name>
    <dbReference type="NCBI Taxonomy" id="434235"/>
    <lineage>
        <taxon>Eukaryota</taxon>
        <taxon>Viridiplantae</taxon>
        <taxon>Streptophyta</taxon>
        <taxon>Embryophyta</taxon>
        <taxon>Tracheophyta</taxon>
        <taxon>Spermatophyta</taxon>
        <taxon>Magnoliopsida</taxon>
        <taxon>eudicotyledons</taxon>
        <taxon>Gunneridae</taxon>
        <taxon>Pentapetalae</taxon>
        <taxon>rosids</taxon>
        <taxon>malvids</taxon>
        <taxon>Sapindales</taxon>
        <taxon>Anacardiaceae</taxon>
        <taxon>Pistacia</taxon>
    </lineage>
</organism>
<dbReference type="Proteomes" id="UP001163603">
    <property type="component" value="Chromosome 1"/>
</dbReference>
<gene>
    <name evidence="1" type="ORF">Pint_03021</name>
</gene>
<keyword evidence="2" id="KW-1185">Reference proteome</keyword>
<proteinExistence type="predicted"/>
<evidence type="ECO:0000313" key="1">
    <source>
        <dbReference type="EMBL" id="KAJ0051508.1"/>
    </source>
</evidence>
<evidence type="ECO:0000313" key="2">
    <source>
        <dbReference type="Proteomes" id="UP001163603"/>
    </source>
</evidence>